<proteinExistence type="predicted"/>
<dbReference type="RefSeq" id="WP_184037963.1">
    <property type="nucleotide sequence ID" value="NZ_JACHHY010000009.1"/>
</dbReference>
<organism evidence="1 2">
    <name type="scientific">Chitinivorax tropicus</name>
    <dbReference type="NCBI Taxonomy" id="714531"/>
    <lineage>
        <taxon>Bacteria</taxon>
        <taxon>Pseudomonadati</taxon>
        <taxon>Pseudomonadota</taxon>
        <taxon>Betaproteobacteria</taxon>
        <taxon>Chitinivorax</taxon>
    </lineage>
</organism>
<dbReference type="Proteomes" id="UP000575898">
    <property type="component" value="Unassembled WGS sequence"/>
</dbReference>
<reference evidence="1 2" key="1">
    <citation type="submission" date="2020-08" db="EMBL/GenBank/DDBJ databases">
        <title>Genomic Encyclopedia of Type Strains, Phase IV (KMG-IV): sequencing the most valuable type-strain genomes for metagenomic binning, comparative biology and taxonomic classification.</title>
        <authorList>
            <person name="Goeker M."/>
        </authorList>
    </citation>
    <scope>NUCLEOTIDE SEQUENCE [LARGE SCALE GENOMIC DNA]</scope>
    <source>
        <strain evidence="1 2">DSM 27165</strain>
    </source>
</reference>
<evidence type="ECO:0000313" key="2">
    <source>
        <dbReference type="Proteomes" id="UP000575898"/>
    </source>
</evidence>
<dbReference type="AlphaFoldDB" id="A0A840MTL2"/>
<comment type="caution">
    <text evidence="1">The sequence shown here is derived from an EMBL/GenBank/DDBJ whole genome shotgun (WGS) entry which is preliminary data.</text>
</comment>
<gene>
    <name evidence="1" type="ORF">HNQ59_001830</name>
</gene>
<dbReference type="EMBL" id="JACHHY010000009">
    <property type="protein sequence ID" value="MBB5018541.1"/>
    <property type="molecule type" value="Genomic_DNA"/>
</dbReference>
<evidence type="ECO:0000313" key="1">
    <source>
        <dbReference type="EMBL" id="MBB5018541.1"/>
    </source>
</evidence>
<sequence>MDRNDGNSDHHFRTLTNTIQPDIMQSDWFLLLIELASIRHNGGGVEWLPFCKRHWGWAWRDLKTGRDQVEKKEKNQ</sequence>
<accession>A0A840MTL2</accession>
<name>A0A840MTL2_9PROT</name>
<protein>
    <submittedName>
        <fullName evidence="1">Uncharacterized protein</fullName>
    </submittedName>
</protein>
<keyword evidence="2" id="KW-1185">Reference proteome</keyword>